<organism evidence="2 3">
    <name type="scientific">Hibiscus sabdariffa</name>
    <name type="common">roselle</name>
    <dbReference type="NCBI Taxonomy" id="183260"/>
    <lineage>
        <taxon>Eukaryota</taxon>
        <taxon>Viridiplantae</taxon>
        <taxon>Streptophyta</taxon>
        <taxon>Embryophyta</taxon>
        <taxon>Tracheophyta</taxon>
        <taxon>Spermatophyta</taxon>
        <taxon>Magnoliopsida</taxon>
        <taxon>eudicotyledons</taxon>
        <taxon>Gunneridae</taxon>
        <taxon>Pentapetalae</taxon>
        <taxon>rosids</taxon>
        <taxon>malvids</taxon>
        <taxon>Malvales</taxon>
        <taxon>Malvaceae</taxon>
        <taxon>Malvoideae</taxon>
        <taxon>Hibiscus</taxon>
    </lineage>
</organism>
<keyword evidence="3" id="KW-1185">Reference proteome</keyword>
<comment type="caution">
    <text evidence="2">The sequence shown here is derived from an EMBL/GenBank/DDBJ whole genome shotgun (WGS) entry which is preliminary data.</text>
</comment>
<protein>
    <recommendedName>
        <fullName evidence="4">t-SNARE coiled-coil homology domain-containing protein</fullName>
    </recommendedName>
</protein>
<name>A0ABR2FDK9_9ROSI</name>
<dbReference type="Proteomes" id="UP001472677">
    <property type="component" value="Unassembled WGS sequence"/>
</dbReference>
<evidence type="ECO:0000313" key="2">
    <source>
        <dbReference type="EMBL" id="KAK8578871.1"/>
    </source>
</evidence>
<evidence type="ECO:0000313" key="3">
    <source>
        <dbReference type="Proteomes" id="UP001472677"/>
    </source>
</evidence>
<gene>
    <name evidence="2" type="ORF">V6N12_069215</name>
</gene>
<reference evidence="2 3" key="1">
    <citation type="journal article" date="2024" name="G3 (Bethesda)">
        <title>Genome assembly of Hibiscus sabdariffa L. provides insights into metabolisms of medicinal natural products.</title>
        <authorList>
            <person name="Kim T."/>
        </authorList>
    </citation>
    <scope>NUCLEOTIDE SEQUENCE [LARGE SCALE GENOMIC DNA]</scope>
    <source>
        <strain evidence="2">TK-2024</strain>
        <tissue evidence="2">Old leaves</tissue>
    </source>
</reference>
<proteinExistence type="predicted"/>
<evidence type="ECO:0000256" key="1">
    <source>
        <dbReference type="SAM" id="MobiDB-lite"/>
    </source>
</evidence>
<accession>A0ABR2FDK9</accession>
<sequence length="100" mass="11493">MTHTGDENVEVAETQRETRAMKAKRANSRDRMSTLEDKVERLEENTRDDVERLDVVDCHLEELETMGDELKDDFNLAINKAIDGVDEKEDAFQVAIIALR</sequence>
<dbReference type="EMBL" id="JBBPBM010000006">
    <property type="protein sequence ID" value="KAK8578871.1"/>
    <property type="molecule type" value="Genomic_DNA"/>
</dbReference>
<evidence type="ECO:0008006" key="4">
    <source>
        <dbReference type="Google" id="ProtNLM"/>
    </source>
</evidence>
<feature type="region of interest" description="Disordered" evidence="1">
    <location>
        <begin position="1"/>
        <end position="35"/>
    </location>
</feature>